<dbReference type="GO" id="GO:0006520">
    <property type="term" value="P:amino acid metabolic process"/>
    <property type="evidence" value="ECO:0007669"/>
    <property type="project" value="InterPro"/>
</dbReference>
<dbReference type="GO" id="GO:0019752">
    <property type="term" value="P:carboxylic acid metabolic process"/>
    <property type="evidence" value="ECO:0007669"/>
    <property type="project" value="InterPro"/>
</dbReference>
<keyword evidence="3" id="KW-0210">Decarboxylase</keyword>
<dbReference type="Gene3D" id="3.90.1150.10">
    <property type="entry name" value="Aspartate Aminotransferase, domain 1"/>
    <property type="match status" value="1"/>
</dbReference>
<evidence type="ECO:0000313" key="8">
    <source>
        <dbReference type="EMBL" id="KAF2773173.1"/>
    </source>
</evidence>
<protein>
    <recommendedName>
        <fullName evidence="10">PLP-dependent transferase</fullName>
    </recommendedName>
</protein>
<dbReference type="GO" id="GO:0030170">
    <property type="term" value="F:pyridoxal phosphate binding"/>
    <property type="evidence" value="ECO:0007669"/>
    <property type="project" value="InterPro"/>
</dbReference>
<evidence type="ECO:0000256" key="3">
    <source>
        <dbReference type="ARBA" id="ARBA00022793"/>
    </source>
</evidence>
<proteinExistence type="inferred from homology"/>
<dbReference type="InterPro" id="IPR015421">
    <property type="entry name" value="PyrdxlP-dep_Trfase_major"/>
</dbReference>
<evidence type="ECO:0000256" key="2">
    <source>
        <dbReference type="ARBA" id="ARBA00009533"/>
    </source>
</evidence>
<organism evidence="8 9">
    <name type="scientific">Teratosphaeria nubilosa</name>
    <dbReference type="NCBI Taxonomy" id="161662"/>
    <lineage>
        <taxon>Eukaryota</taxon>
        <taxon>Fungi</taxon>
        <taxon>Dikarya</taxon>
        <taxon>Ascomycota</taxon>
        <taxon>Pezizomycotina</taxon>
        <taxon>Dothideomycetes</taxon>
        <taxon>Dothideomycetidae</taxon>
        <taxon>Mycosphaerellales</taxon>
        <taxon>Teratosphaeriaceae</taxon>
        <taxon>Teratosphaeria</taxon>
    </lineage>
</organism>
<evidence type="ECO:0000256" key="1">
    <source>
        <dbReference type="ARBA" id="ARBA00001933"/>
    </source>
</evidence>
<dbReference type="PANTHER" id="PTHR11999:SF70">
    <property type="entry name" value="MIP05841P"/>
    <property type="match status" value="1"/>
</dbReference>
<dbReference type="InterPro" id="IPR015424">
    <property type="entry name" value="PyrdxlP-dep_Trfase"/>
</dbReference>
<dbReference type="InterPro" id="IPR010977">
    <property type="entry name" value="Aromatic_deC"/>
</dbReference>
<gene>
    <name evidence="8" type="ORF">EJ03DRAFT_306268</name>
</gene>
<dbReference type="Gene3D" id="3.40.640.10">
    <property type="entry name" value="Type I PLP-dependent aspartate aminotransferase-like (Major domain)"/>
    <property type="match status" value="1"/>
</dbReference>
<dbReference type="SUPFAM" id="SSF53383">
    <property type="entry name" value="PLP-dependent transferases"/>
    <property type="match status" value="1"/>
</dbReference>
<evidence type="ECO:0000256" key="4">
    <source>
        <dbReference type="ARBA" id="ARBA00022898"/>
    </source>
</evidence>
<evidence type="ECO:0000256" key="6">
    <source>
        <dbReference type="PIRSR" id="PIRSR602129-50"/>
    </source>
</evidence>
<dbReference type="PRINTS" id="PR00800">
    <property type="entry name" value="YHDCRBOXLASE"/>
</dbReference>
<dbReference type="PANTHER" id="PTHR11999">
    <property type="entry name" value="GROUP II PYRIDOXAL-5-PHOSPHATE DECARBOXYLASE"/>
    <property type="match status" value="1"/>
</dbReference>
<evidence type="ECO:0000313" key="9">
    <source>
        <dbReference type="Proteomes" id="UP000799436"/>
    </source>
</evidence>
<keyword evidence="9" id="KW-1185">Reference proteome</keyword>
<dbReference type="Gene3D" id="1.20.1340.10">
    <property type="entry name" value="dopa decarboxylase, N-terminal domain"/>
    <property type="match status" value="1"/>
</dbReference>
<evidence type="ECO:0000256" key="5">
    <source>
        <dbReference type="ARBA" id="ARBA00023239"/>
    </source>
</evidence>
<name>A0A6G1LJN7_9PEZI</name>
<accession>A0A6G1LJN7</accession>
<dbReference type="Pfam" id="PF00282">
    <property type="entry name" value="Pyridoxal_deC"/>
    <property type="match status" value="1"/>
</dbReference>
<dbReference type="OrthoDB" id="639767at2759"/>
<evidence type="ECO:0008006" key="10">
    <source>
        <dbReference type="Google" id="ProtNLM"/>
    </source>
</evidence>
<dbReference type="InterPro" id="IPR015422">
    <property type="entry name" value="PyrdxlP-dep_Trfase_small"/>
</dbReference>
<comment type="similarity">
    <text evidence="2 7">Belongs to the group II decarboxylase family.</text>
</comment>
<dbReference type="Proteomes" id="UP000799436">
    <property type="component" value="Unassembled WGS sequence"/>
</dbReference>
<keyword evidence="4 6" id="KW-0663">Pyridoxal phosphate</keyword>
<keyword evidence="5 7" id="KW-0456">Lyase</keyword>
<comment type="cofactor">
    <cofactor evidence="1 6 7">
        <name>pyridoxal 5'-phosphate</name>
        <dbReference type="ChEBI" id="CHEBI:597326"/>
    </cofactor>
</comment>
<dbReference type="GO" id="GO:0005737">
    <property type="term" value="C:cytoplasm"/>
    <property type="evidence" value="ECO:0007669"/>
    <property type="project" value="TreeGrafter"/>
</dbReference>
<dbReference type="InterPro" id="IPR002129">
    <property type="entry name" value="PyrdxlP-dep_de-COase"/>
</dbReference>
<evidence type="ECO:0000256" key="7">
    <source>
        <dbReference type="RuleBase" id="RU000382"/>
    </source>
</evidence>
<feature type="modified residue" description="N6-(pyridoxal phosphate)lysine" evidence="6">
    <location>
        <position position="311"/>
    </location>
</feature>
<dbReference type="EMBL" id="ML995812">
    <property type="protein sequence ID" value="KAF2773173.1"/>
    <property type="molecule type" value="Genomic_DNA"/>
</dbReference>
<dbReference type="GO" id="GO:0016831">
    <property type="term" value="F:carboxy-lyase activity"/>
    <property type="evidence" value="ECO:0007669"/>
    <property type="project" value="UniProtKB-KW"/>
</dbReference>
<dbReference type="AlphaFoldDB" id="A0A6G1LJN7"/>
<sequence>MTGGQFKHAAASVIQEIEQYYSGLPSRPVLPSIPPGHLRKLLPSEPPKQGEAWQEIEKDIERVIMLGITHWQHPKFMAFFPANSTYPSMLGEMWSAALTAPAFNWICSPAVTELETVVLDWLAQILALPSAFQSSGEGGGVVQGSASEAIVTVMIAARERYIRRQLEREDITDPDEVEDRSCELRAKLVTLGSDQAHSSTKKAAIIAGTRFRSISTDKSRAYALTGENLRAKIQELEAKGLRPYYLTVSIGTTNTCAVDDLASITEVARDYPDMWIHCDAAYAGAALVLPEYQHLSRQLETVDSFDMNMHKWLLTNFDASCLFVQKRRDLTDALSITPAYLRNQFTDSGLVTDYRDWQIPLGRRFRSLKIWFVLRTWGVEGLQQHIRRHIKLGELFANLIESRSNLFSILTPPAFALTVFTVNPSSERPHNLGLDLQRSNGLTKEVFTIIEEEKDFFLTSTVVGGTYAIRVVSANPLAEEKYLREIFEKLVATTERALSKGVSSNVASGADLDGIDPS</sequence>
<reference evidence="8" key="1">
    <citation type="journal article" date="2020" name="Stud. Mycol.">
        <title>101 Dothideomycetes genomes: a test case for predicting lifestyles and emergence of pathogens.</title>
        <authorList>
            <person name="Haridas S."/>
            <person name="Albert R."/>
            <person name="Binder M."/>
            <person name="Bloem J."/>
            <person name="Labutti K."/>
            <person name="Salamov A."/>
            <person name="Andreopoulos B."/>
            <person name="Baker S."/>
            <person name="Barry K."/>
            <person name="Bills G."/>
            <person name="Bluhm B."/>
            <person name="Cannon C."/>
            <person name="Castanera R."/>
            <person name="Culley D."/>
            <person name="Daum C."/>
            <person name="Ezra D."/>
            <person name="Gonzalez J."/>
            <person name="Henrissat B."/>
            <person name="Kuo A."/>
            <person name="Liang C."/>
            <person name="Lipzen A."/>
            <person name="Lutzoni F."/>
            <person name="Magnuson J."/>
            <person name="Mondo S."/>
            <person name="Nolan M."/>
            <person name="Ohm R."/>
            <person name="Pangilinan J."/>
            <person name="Park H.-J."/>
            <person name="Ramirez L."/>
            <person name="Alfaro M."/>
            <person name="Sun H."/>
            <person name="Tritt A."/>
            <person name="Yoshinaga Y."/>
            <person name="Zwiers L.-H."/>
            <person name="Turgeon B."/>
            <person name="Goodwin S."/>
            <person name="Spatafora J."/>
            <person name="Crous P."/>
            <person name="Grigoriev I."/>
        </authorList>
    </citation>
    <scope>NUCLEOTIDE SEQUENCE</scope>
    <source>
        <strain evidence="8">CBS 116005</strain>
    </source>
</reference>